<dbReference type="SUPFAM" id="SSF52518">
    <property type="entry name" value="Thiamin diphosphate-binding fold (THDP-binding)"/>
    <property type="match status" value="2"/>
</dbReference>
<evidence type="ECO:0000256" key="11">
    <source>
        <dbReference type="ARBA" id="ARBA00048670"/>
    </source>
</evidence>
<sequence>MIGAKAIIRCLEEEGVTTVFGYPGGAVLPLYDELRKSDINHVLIRNEQNAVHFASGYARGSKRVGVCIATSGPGATNLITGIATAYMDSIPVVIITGQVSSELIGSDAFQEADILGATQPFTKHNYLVKSAAEIPKIMKEAFYIASTGRPGPVLVDVPVDIQKEALRFSYPKEVSITGYKPTYEGHRGQIKRAVQAIKKSVKPLIYAGGGVIAADAIEELRNFAASSRIPVVNSLMGIGSFPHDSELYVGIVGSHGHSYSNRIMSCADLIIIVGVRLSDRATKKLEQMNPDLEVVHIDIDPAEIGKNIATTIPVVGHAKNILADLNENEIALDTGEWLEEIKEIKLEYPVLFNMDNSMGLVSPKHVLGMLSEILDDSAAVTADVGQNQIWAARNYQIMGTRGYYTSGGLGTMGYSLPAAAGMKMADESRQVISIMGDGSIQMCLGELGTVSEHNVGIKIILFNNNRLGMVRELQDNAYGKGKHSAVVFDISTDFVKIAEAYGIKGVRVKTNNEFDAEIEKAMAHDGPYMIECIVHPDYATI</sequence>
<evidence type="ECO:0000256" key="8">
    <source>
        <dbReference type="ARBA" id="ARBA00022842"/>
    </source>
</evidence>
<dbReference type="GO" id="GO:0030976">
    <property type="term" value="F:thiamine pyrophosphate binding"/>
    <property type="evidence" value="ECO:0007669"/>
    <property type="project" value="UniProtKB-UniRule"/>
</dbReference>
<dbReference type="Pfam" id="PF02776">
    <property type="entry name" value="TPP_enzyme_N"/>
    <property type="match status" value="1"/>
</dbReference>
<dbReference type="InterPro" id="IPR012000">
    <property type="entry name" value="Thiamin_PyroP_enz_cen_dom"/>
</dbReference>
<dbReference type="GO" id="GO:0005948">
    <property type="term" value="C:acetolactate synthase complex"/>
    <property type="evidence" value="ECO:0007669"/>
    <property type="project" value="TreeGrafter"/>
</dbReference>
<evidence type="ECO:0000256" key="9">
    <source>
        <dbReference type="ARBA" id="ARBA00023052"/>
    </source>
</evidence>
<dbReference type="Proteomes" id="UP000019591">
    <property type="component" value="Plasmid EAL2_808p"/>
</dbReference>
<dbReference type="GO" id="GO:0000287">
    <property type="term" value="F:magnesium ion binding"/>
    <property type="evidence" value="ECO:0007669"/>
    <property type="project" value="UniProtKB-UniRule"/>
</dbReference>
<keyword evidence="8 12" id="KW-0460">Magnesium</keyword>
<gene>
    <name evidence="16" type="primary">ilvB</name>
    <name evidence="16" type="ORF">EAL2_808p00600</name>
</gene>
<evidence type="ECO:0000256" key="10">
    <source>
        <dbReference type="ARBA" id="ARBA00023304"/>
    </source>
</evidence>
<dbReference type="EC" id="2.2.1.6" evidence="4 12"/>
<dbReference type="Pfam" id="PF00205">
    <property type="entry name" value="TPP_enzyme_M"/>
    <property type="match status" value="1"/>
</dbReference>
<dbReference type="eggNOG" id="COG0028">
    <property type="taxonomic scope" value="Bacteria"/>
</dbReference>
<evidence type="ECO:0000256" key="12">
    <source>
        <dbReference type="RuleBase" id="RU003591"/>
    </source>
</evidence>
<evidence type="ECO:0000256" key="2">
    <source>
        <dbReference type="ARBA" id="ARBA00005025"/>
    </source>
</evidence>
<dbReference type="FunFam" id="3.40.50.970:FF:000007">
    <property type="entry name" value="Acetolactate synthase"/>
    <property type="match status" value="1"/>
</dbReference>
<keyword evidence="7 12" id="KW-0479">Metal-binding</keyword>
<dbReference type="InterPro" id="IPR045229">
    <property type="entry name" value="TPP_enz"/>
</dbReference>
<evidence type="ECO:0000313" key="16">
    <source>
        <dbReference type="EMBL" id="AHM57567.1"/>
    </source>
</evidence>
<dbReference type="InterPro" id="IPR029035">
    <property type="entry name" value="DHS-like_NAD/FAD-binding_dom"/>
</dbReference>
<evidence type="ECO:0000256" key="5">
    <source>
        <dbReference type="ARBA" id="ARBA00022605"/>
    </source>
</evidence>
<dbReference type="GO" id="GO:0009099">
    <property type="term" value="P:L-valine biosynthetic process"/>
    <property type="evidence" value="ECO:0007669"/>
    <property type="project" value="UniProtKB-UniPathway"/>
</dbReference>
<name>W8TN01_PEPAC</name>
<comment type="catalytic activity">
    <reaction evidence="11 12">
        <text>2 pyruvate + H(+) = (2S)-2-acetolactate + CO2</text>
        <dbReference type="Rhea" id="RHEA:25249"/>
        <dbReference type="ChEBI" id="CHEBI:15361"/>
        <dbReference type="ChEBI" id="CHEBI:15378"/>
        <dbReference type="ChEBI" id="CHEBI:16526"/>
        <dbReference type="ChEBI" id="CHEBI:58476"/>
        <dbReference type="EC" id="2.2.1.6"/>
    </reaction>
</comment>
<dbReference type="Gene3D" id="3.40.50.1220">
    <property type="entry name" value="TPP-binding domain"/>
    <property type="match status" value="1"/>
</dbReference>
<dbReference type="EMBL" id="CP007453">
    <property type="protein sequence ID" value="AHM57567.1"/>
    <property type="molecule type" value="Genomic_DNA"/>
</dbReference>
<dbReference type="InterPro" id="IPR012001">
    <property type="entry name" value="Thiamin_PyroP_enz_TPP-bd_dom"/>
</dbReference>
<dbReference type="FunFam" id="3.40.50.1220:FF:000008">
    <property type="entry name" value="Acetolactate synthase"/>
    <property type="match status" value="1"/>
</dbReference>
<dbReference type="AlphaFoldDB" id="W8TN01"/>
<evidence type="ECO:0000256" key="7">
    <source>
        <dbReference type="ARBA" id="ARBA00022723"/>
    </source>
</evidence>
<accession>W8TN01</accession>
<keyword evidence="6 12" id="KW-0808">Transferase</keyword>
<dbReference type="GO" id="GO:0009097">
    <property type="term" value="P:isoleucine biosynthetic process"/>
    <property type="evidence" value="ECO:0007669"/>
    <property type="project" value="UniProtKB-UniPathway"/>
</dbReference>
<dbReference type="SUPFAM" id="SSF52467">
    <property type="entry name" value="DHS-like NAD/FAD-binding domain"/>
    <property type="match status" value="1"/>
</dbReference>
<evidence type="ECO:0000259" key="14">
    <source>
        <dbReference type="Pfam" id="PF02775"/>
    </source>
</evidence>
<dbReference type="KEGG" id="eac:EAL2_808p00600"/>
<proteinExistence type="inferred from homology"/>
<feature type="domain" description="Thiamine pyrophosphate enzyme central" evidence="13">
    <location>
        <begin position="190"/>
        <end position="325"/>
    </location>
</feature>
<dbReference type="InterPro" id="IPR029061">
    <property type="entry name" value="THDP-binding"/>
</dbReference>
<dbReference type="CDD" id="cd02015">
    <property type="entry name" value="TPP_AHAS"/>
    <property type="match status" value="1"/>
</dbReference>
<keyword evidence="10 12" id="KW-0100">Branched-chain amino acid biosynthesis</keyword>
<dbReference type="Gene3D" id="3.40.50.970">
    <property type="match status" value="2"/>
</dbReference>
<keyword evidence="9 12" id="KW-0786">Thiamine pyrophosphate</keyword>
<evidence type="ECO:0000256" key="3">
    <source>
        <dbReference type="ARBA" id="ARBA00007812"/>
    </source>
</evidence>
<comment type="cofactor">
    <cofactor evidence="12">
        <name>Mg(2+)</name>
        <dbReference type="ChEBI" id="CHEBI:18420"/>
    </cofactor>
    <text evidence="12">Binds 1 Mg(2+) ion per subunit.</text>
</comment>
<dbReference type="PANTHER" id="PTHR18968:SF13">
    <property type="entry name" value="ACETOLACTATE SYNTHASE CATALYTIC SUBUNIT, MITOCHONDRIAL"/>
    <property type="match status" value="1"/>
</dbReference>
<dbReference type="CDD" id="cd07035">
    <property type="entry name" value="TPP_PYR_POX_like"/>
    <property type="match status" value="1"/>
</dbReference>
<dbReference type="UniPathway" id="UPA00049">
    <property type="reaction ID" value="UER00059"/>
</dbReference>
<keyword evidence="16" id="KW-0614">Plasmid</keyword>
<dbReference type="PATRIC" id="fig|1286171.3.peg.2238"/>
<feature type="domain" description="Thiamine pyrophosphate enzyme TPP-binding" evidence="14">
    <location>
        <begin position="383"/>
        <end position="532"/>
    </location>
</feature>
<comment type="pathway">
    <text evidence="1 12">Amino-acid biosynthesis; L-isoleucine biosynthesis; L-isoleucine from 2-oxobutanoate: step 1/4.</text>
</comment>
<dbReference type="GO" id="GO:0050660">
    <property type="term" value="F:flavin adenine dinucleotide binding"/>
    <property type="evidence" value="ECO:0007669"/>
    <property type="project" value="InterPro"/>
</dbReference>
<comment type="similarity">
    <text evidence="3 12">Belongs to the TPP enzyme family.</text>
</comment>
<evidence type="ECO:0000256" key="6">
    <source>
        <dbReference type="ARBA" id="ARBA00022679"/>
    </source>
</evidence>
<reference evidence="16 17" key="1">
    <citation type="journal article" date="2014" name="Genome Announc.">
        <title>Complete Genome Sequence of Amino Acid-Utilizing Eubacterium acidaminophilum al-2 (DSM 3953).</title>
        <authorList>
            <person name="Poehlein A."/>
            <person name="Andreesen J.R."/>
            <person name="Daniel R."/>
        </authorList>
    </citation>
    <scope>NUCLEOTIDE SEQUENCE [LARGE SCALE GENOMIC DNA]</scope>
    <source>
        <strain evidence="16 17">DSM 3953</strain>
        <plasmid evidence="17">Plasmid EAL2_808p</plasmid>
    </source>
</reference>
<dbReference type="InterPro" id="IPR011766">
    <property type="entry name" value="TPP_enzyme_TPP-bd"/>
</dbReference>
<dbReference type="HOGENOM" id="CLU_013748_1_2_9"/>
<dbReference type="InterPro" id="IPR012846">
    <property type="entry name" value="Acetolactate_synth_lsu"/>
</dbReference>
<evidence type="ECO:0000313" key="17">
    <source>
        <dbReference type="Proteomes" id="UP000019591"/>
    </source>
</evidence>
<evidence type="ECO:0000256" key="1">
    <source>
        <dbReference type="ARBA" id="ARBA00004974"/>
    </source>
</evidence>
<protein>
    <recommendedName>
        <fullName evidence="4 12">Acetolactate synthase</fullName>
        <ecNumber evidence="4 12">2.2.1.6</ecNumber>
    </recommendedName>
</protein>
<feature type="domain" description="Thiamine pyrophosphate enzyme N-terminal TPP-binding" evidence="15">
    <location>
        <begin position="3"/>
        <end position="114"/>
    </location>
</feature>
<keyword evidence="17" id="KW-1185">Reference proteome</keyword>
<evidence type="ECO:0000259" key="15">
    <source>
        <dbReference type="Pfam" id="PF02776"/>
    </source>
</evidence>
<dbReference type="InterPro" id="IPR039368">
    <property type="entry name" value="AHAS_TPP"/>
</dbReference>
<organism evidence="16 17">
    <name type="scientific">Peptoclostridium acidaminophilum DSM 3953</name>
    <dbReference type="NCBI Taxonomy" id="1286171"/>
    <lineage>
        <taxon>Bacteria</taxon>
        <taxon>Bacillati</taxon>
        <taxon>Bacillota</taxon>
        <taxon>Clostridia</taxon>
        <taxon>Peptostreptococcales</taxon>
        <taxon>Peptoclostridiaceae</taxon>
        <taxon>Peptoclostridium</taxon>
    </lineage>
</organism>
<dbReference type="OrthoDB" id="4494979at2"/>
<dbReference type="NCBIfam" id="TIGR00118">
    <property type="entry name" value="acolac_lg"/>
    <property type="match status" value="1"/>
</dbReference>
<comment type="cofactor">
    <cofactor evidence="12">
        <name>thiamine diphosphate</name>
        <dbReference type="ChEBI" id="CHEBI:58937"/>
    </cofactor>
    <text evidence="12">Binds 1 thiamine pyrophosphate per subunit.</text>
</comment>
<keyword evidence="5 12" id="KW-0028">Amino-acid biosynthesis</keyword>
<dbReference type="GO" id="GO:0003984">
    <property type="term" value="F:acetolactate synthase activity"/>
    <property type="evidence" value="ECO:0007669"/>
    <property type="project" value="UniProtKB-EC"/>
</dbReference>
<geneLocation type="plasmid" evidence="16 17">
    <name>EAL2_808p</name>
</geneLocation>
<comment type="pathway">
    <text evidence="2 12">Amino-acid biosynthesis; L-valine biosynthesis; L-valine from pyruvate: step 1/4.</text>
</comment>
<evidence type="ECO:0000259" key="13">
    <source>
        <dbReference type="Pfam" id="PF00205"/>
    </source>
</evidence>
<evidence type="ECO:0000256" key="4">
    <source>
        <dbReference type="ARBA" id="ARBA00013145"/>
    </source>
</evidence>
<dbReference type="UniPathway" id="UPA00047">
    <property type="reaction ID" value="UER00055"/>
</dbReference>
<dbReference type="PANTHER" id="PTHR18968">
    <property type="entry name" value="THIAMINE PYROPHOSPHATE ENZYMES"/>
    <property type="match status" value="1"/>
</dbReference>
<dbReference type="Pfam" id="PF02775">
    <property type="entry name" value="TPP_enzyme_C"/>
    <property type="match status" value="1"/>
</dbReference>
<dbReference type="RefSeq" id="WP_041693204.1">
    <property type="nucleotide sequence ID" value="NZ_CP007453.1"/>
</dbReference>